<dbReference type="Proteomes" id="UP000035763">
    <property type="component" value="Unassembled WGS sequence"/>
</dbReference>
<evidence type="ECO:0000313" key="3">
    <source>
        <dbReference type="EMBL" id="CCH73439.1"/>
    </source>
</evidence>
<dbReference type="STRING" id="1193182.BN11_2750005"/>
<gene>
    <name evidence="3" type="ORF">BN11_2750005</name>
</gene>
<evidence type="ECO:0000256" key="1">
    <source>
        <dbReference type="SAM" id="MobiDB-lite"/>
    </source>
</evidence>
<keyword evidence="2" id="KW-0732">Signal</keyword>
<feature type="signal peptide" evidence="2">
    <location>
        <begin position="1"/>
        <end position="22"/>
    </location>
</feature>
<proteinExistence type="predicted"/>
<dbReference type="Pfam" id="PF10783">
    <property type="entry name" value="DUF2599"/>
    <property type="match status" value="1"/>
</dbReference>
<dbReference type="EMBL" id="CAJA01000196">
    <property type="protein sequence ID" value="CCH73439.1"/>
    <property type="molecule type" value="Genomic_DNA"/>
</dbReference>
<accession>W6K3K8</accession>
<feature type="region of interest" description="Disordered" evidence="1">
    <location>
        <begin position="26"/>
        <end position="67"/>
    </location>
</feature>
<keyword evidence="4" id="KW-1185">Reference proteome</keyword>
<reference evidence="3 4" key="1">
    <citation type="journal article" date="2013" name="ISME J.">
        <title>A metabolic model for members of the genus Tetrasphaera involved in enhanced biological phosphorus removal.</title>
        <authorList>
            <person name="Kristiansen R."/>
            <person name="Nguyen H.T.T."/>
            <person name="Saunders A.M."/>
            <person name="Nielsen J.L."/>
            <person name="Wimmer R."/>
            <person name="Le V.Q."/>
            <person name="McIlroy S.J."/>
            <person name="Petrovski S."/>
            <person name="Seviour R.J."/>
            <person name="Calteau A."/>
            <person name="Nielsen K.L."/>
            <person name="Nielsen P.H."/>
        </authorList>
    </citation>
    <scope>NUCLEOTIDE SEQUENCE [LARGE SCALE GENOMIC DNA]</scope>
    <source>
        <strain evidence="3 4">Ben110</strain>
    </source>
</reference>
<evidence type="ECO:0000256" key="2">
    <source>
        <dbReference type="SAM" id="SignalP"/>
    </source>
</evidence>
<sequence length="159" mass="16623">MRWATRCCRVTAGMLAGAGLLAGCGEEHPTQASGSSVNSPSSAGSTATSPRTAPRLRSSSPPGQPDLIAGVRLVEAEGGASYEVTPREALRDHLSAAALDAAWGEVTAAYPEADTDGLHDQFVCHAYFANAKPTWDLEPWRADLTYPETVATACNPPRA</sequence>
<dbReference type="AlphaFoldDB" id="W6K3K8"/>
<feature type="chain" id="PRO_5038528618" description="DUF2599 domain-containing protein" evidence="2">
    <location>
        <begin position="23"/>
        <end position="159"/>
    </location>
</feature>
<dbReference type="InterPro" id="IPR019719">
    <property type="entry name" value="DUF2599"/>
</dbReference>
<comment type="caution">
    <text evidence="3">The sequence shown here is derived from an EMBL/GenBank/DDBJ whole genome shotgun (WGS) entry which is preliminary data.</text>
</comment>
<name>W6K3K8_9MICO</name>
<dbReference type="RefSeq" id="WP_083433791.1">
    <property type="nucleotide sequence ID" value="NZ_HG764815.1"/>
</dbReference>
<dbReference type="PROSITE" id="PS51257">
    <property type="entry name" value="PROKAR_LIPOPROTEIN"/>
    <property type="match status" value="1"/>
</dbReference>
<feature type="compositionally biased region" description="Low complexity" evidence="1">
    <location>
        <begin position="32"/>
        <end position="53"/>
    </location>
</feature>
<evidence type="ECO:0000313" key="4">
    <source>
        <dbReference type="Proteomes" id="UP000035763"/>
    </source>
</evidence>
<protein>
    <recommendedName>
        <fullName evidence="5">DUF2599 domain-containing protein</fullName>
    </recommendedName>
</protein>
<organism evidence="3 4">
    <name type="scientific">Nostocoides australiense Ben110</name>
    <dbReference type="NCBI Taxonomy" id="1193182"/>
    <lineage>
        <taxon>Bacteria</taxon>
        <taxon>Bacillati</taxon>
        <taxon>Actinomycetota</taxon>
        <taxon>Actinomycetes</taxon>
        <taxon>Micrococcales</taxon>
        <taxon>Intrasporangiaceae</taxon>
        <taxon>Nostocoides</taxon>
    </lineage>
</organism>
<evidence type="ECO:0008006" key="5">
    <source>
        <dbReference type="Google" id="ProtNLM"/>
    </source>
</evidence>